<feature type="region of interest" description="Disordered" evidence="1">
    <location>
        <begin position="184"/>
        <end position="206"/>
    </location>
</feature>
<protein>
    <submittedName>
        <fullName evidence="2">Uncharacterized protein</fullName>
    </submittedName>
</protein>
<dbReference type="Proteomes" id="UP000701801">
    <property type="component" value="Unassembled WGS sequence"/>
</dbReference>
<accession>A0A9N9QBQ6</accession>
<dbReference type="OrthoDB" id="4664297at2759"/>
<proteinExistence type="predicted"/>
<comment type="caution">
    <text evidence="2">The sequence shown here is derived from an EMBL/GenBank/DDBJ whole genome shotgun (WGS) entry which is preliminary data.</text>
</comment>
<feature type="compositionally biased region" description="Basic and acidic residues" evidence="1">
    <location>
        <begin position="197"/>
        <end position="206"/>
    </location>
</feature>
<dbReference type="EMBL" id="CAJVRM010000596">
    <property type="protein sequence ID" value="CAG8982334.1"/>
    <property type="molecule type" value="Genomic_DNA"/>
</dbReference>
<evidence type="ECO:0000313" key="2">
    <source>
        <dbReference type="EMBL" id="CAG8982334.1"/>
    </source>
</evidence>
<keyword evidence="3" id="KW-1185">Reference proteome</keyword>
<reference evidence="2" key="1">
    <citation type="submission" date="2021-07" db="EMBL/GenBank/DDBJ databases">
        <authorList>
            <person name="Durling M."/>
        </authorList>
    </citation>
    <scope>NUCLEOTIDE SEQUENCE</scope>
</reference>
<organism evidence="2 3">
    <name type="scientific">Hymenoscyphus albidus</name>
    <dbReference type="NCBI Taxonomy" id="595503"/>
    <lineage>
        <taxon>Eukaryota</taxon>
        <taxon>Fungi</taxon>
        <taxon>Dikarya</taxon>
        <taxon>Ascomycota</taxon>
        <taxon>Pezizomycotina</taxon>
        <taxon>Leotiomycetes</taxon>
        <taxon>Helotiales</taxon>
        <taxon>Helotiaceae</taxon>
        <taxon>Hymenoscyphus</taxon>
    </lineage>
</organism>
<gene>
    <name evidence="2" type="ORF">HYALB_00005336</name>
</gene>
<name>A0A9N9QBQ6_9HELO</name>
<evidence type="ECO:0000313" key="3">
    <source>
        <dbReference type="Proteomes" id="UP000701801"/>
    </source>
</evidence>
<dbReference type="AlphaFoldDB" id="A0A9N9QBQ6"/>
<sequence length="206" mass="22813">MLHRLIAVSTVAAFLTATLFWYSDIRSSWAARMSDSPIEASVPFAVELSTGIDAEYEFGSVVVHIKITNKTPHPIFLLSWLSPLDPKAVAMGTFSFISTKTNEPAPCLDIKLNRKPPAFFAPSDHSIIELPANGEIKRAVVAKQPDVALTKGERYRVKTEGHWMTFWVQEDVATDMSQLKMEDGKSGEYASNEIEIDVPKDADGEL</sequence>
<dbReference type="Gene3D" id="2.60.40.2970">
    <property type="match status" value="1"/>
</dbReference>
<evidence type="ECO:0000256" key="1">
    <source>
        <dbReference type="SAM" id="MobiDB-lite"/>
    </source>
</evidence>